<comment type="subcellular location">
    <subcellularLocation>
        <location evidence="1">Cell envelope</location>
    </subcellularLocation>
</comment>
<dbReference type="Gene3D" id="2.40.30.170">
    <property type="match status" value="1"/>
</dbReference>
<evidence type="ECO:0000259" key="6">
    <source>
        <dbReference type="Pfam" id="PF25917"/>
    </source>
</evidence>
<organism evidence="9 10">
    <name type="scientific">Sphingomonas hylomeconis</name>
    <dbReference type="NCBI Taxonomy" id="1395958"/>
    <lineage>
        <taxon>Bacteria</taxon>
        <taxon>Pseudomonadati</taxon>
        <taxon>Pseudomonadota</taxon>
        <taxon>Alphaproteobacteria</taxon>
        <taxon>Sphingomonadales</taxon>
        <taxon>Sphingomonadaceae</taxon>
        <taxon>Sphingomonas</taxon>
    </lineage>
</organism>
<feature type="domain" description="Multidrug resistance protein MdtA-like beta-barrel" evidence="7">
    <location>
        <begin position="213"/>
        <end position="296"/>
    </location>
</feature>
<sequence>MLLRQAAPNRLSILVGCLALAACGGSDKASEKGRGQTGTPEVGYVVVQPTSVPLTTELGGRTAAFQTSEVRPQVSGLIRRRLFTEGSIVQKGQTLYEIDPRLYQASANEARAALNSAAANADATRVKADRYRPLAEMEAVAKQDYTDAAAQARQAAAAVAQSRAQLETARINLRFTKVPAPITGRIGRSLFTEGALVTASQTDPLTTISRLDPMFVDIQQSSADLLKLRRALASGGVAPSSAAVRLKLEDGSDYGQTGTVQFAEVMVNESTGTVTLRARFPNPQGMLLPGMFVRATFAQSVDNNAFLVPQAGVKRDPKGSTTVLVVSADNKAVERKVTATRVVGPNWVVTAGLKAGDKVITEGTARAKAGQPVKPVPAGAAQKFNTQPAKSGDKSAPTKN</sequence>
<reference evidence="10" key="1">
    <citation type="journal article" date="2019" name="Int. J. Syst. Evol. Microbiol.">
        <title>The Global Catalogue of Microorganisms (GCM) 10K type strain sequencing project: providing services to taxonomists for standard genome sequencing and annotation.</title>
        <authorList>
            <consortium name="The Broad Institute Genomics Platform"/>
            <consortium name="The Broad Institute Genome Sequencing Center for Infectious Disease"/>
            <person name="Wu L."/>
            <person name="Ma J."/>
        </authorList>
    </citation>
    <scope>NUCLEOTIDE SEQUENCE [LARGE SCALE GENOMIC DNA]</scope>
    <source>
        <strain evidence="10">KCTC 42739</strain>
    </source>
</reference>
<dbReference type="InterPro" id="IPR058627">
    <property type="entry name" value="MdtA-like_C"/>
</dbReference>
<feature type="chain" id="PRO_5047184873" evidence="4">
    <location>
        <begin position="22"/>
        <end position="400"/>
    </location>
</feature>
<evidence type="ECO:0000313" key="9">
    <source>
        <dbReference type="EMBL" id="MFC3580185.1"/>
    </source>
</evidence>
<feature type="region of interest" description="Disordered" evidence="3">
    <location>
        <begin position="366"/>
        <end position="400"/>
    </location>
</feature>
<keyword evidence="4" id="KW-0732">Signal</keyword>
<dbReference type="Gene3D" id="2.40.420.20">
    <property type="match status" value="1"/>
</dbReference>
<dbReference type="InterPro" id="IPR006143">
    <property type="entry name" value="RND_pump_MFP"/>
</dbReference>
<evidence type="ECO:0000256" key="1">
    <source>
        <dbReference type="ARBA" id="ARBA00004196"/>
    </source>
</evidence>
<dbReference type="PANTHER" id="PTHR30158">
    <property type="entry name" value="ACRA/E-RELATED COMPONENT OF DRUG EFFLUX TRANSPORTER"/>
    <property type="match status" value="1"/>
</dbReference>
<evidence type="ECO:0000256" key="4">
    <source>
        <dbReference type="SAM" id="SignalP"/>
    </source>
</evidence>
<feature type="domain" description="Multidrug resistance protein MdtA-like alpha-helical hairpin" evidence="5">
    <location>
        <begin position="108"/>
        <end position="176"/>
    </location>
</feature>
<dbReference type="InterPro" id="IPR058626">
    <property type="entry name" value="MdtA-like_b-barrel"/>
</dbReference>
<name>A0ABV7SVP8_9SPHN</name>
<evidence type="ECO:0000313" key="10">
    <source>
        <dbReference type="Proteomes" id="UP001595713"/>
    </source>
</evidence>
<accession>A0ABV7SVP8</accession>
<dbReference type="SUPFAM" id="SSF111369">
    <property type="entry name" value="HlyD-like secretion proteins"/>
    <property type="match status" value="1"/>
</dbReference>
<gene>
    <name evidence="9" type="ORF">ACFONA_08395</name>
</gene>
<evidence type="ECO:0000259" key="5">
    <source>
        <dbReference type="Pfam" id="PF25876"/>
    </source>
</evidence>
<dbReference type="InterPro" id="IPR058624">
    <property type="entry name" value="MdtA-like_HH"/>
</dbReference>
<dbReference type="Gene3D" id="2.40.50.100">
    <property type="match status" value="1"/>
</dbReference>
<dbReference type="PROSITE" id="PS51257">
    <property type="entry name" value="PROKAR_LIPOPROTEIN"/>
    <property type="match status" value="1"/>
</dbReference>
<feature type="domain" description="Multidrug resistance protein MdtA-like C-terminal permuted SH3" evidence="8">
    <location>
        <begin position="304"/>
        <end position="364"/>
    </location>
</feature>
<proteinExistence type="inferred from homology"/>
<evidence type="ECO:0000259" key="8">
    <source>
        <dbReference type="Pfam" id="PF25967"/>
    </source>
</evidence>
<dbReference type="PANTHER" id="PTHR30158:SF3">
    <property type="entry name" value="MULTIDRUG EFFLUX PUMP SUBUNIT ACRA-RELATED"/>
    <property type="match status" value="1"/>
</dbReference>
<feature type="signal peptide" evidence="4">
    <location>
        <begin position="1"/>
        <end position="21"/>
    </location>
</feature>
<dbReference type="Pfam" id="PF25876">
    <property type="entry name" value="HH_MFP_RND"/>
    <property type="match status" value="1"/>
</dbReference>
<dbReference type="Pfam" id="PF25967">
    <property type="entry name" value="RND-MFP_C"/>
    <property type="match status" value="1"/>
</dbReference>
<dbReference type="NCBIfam" id="TIGR01730">
    <property type="entry name" value="RND_mfp"/>
    <property type="match status" value="1"/>
</dbReference>
<evidence type="ECO:0000256" key="2">
    <source>
        <dbReference type="ARBA" id="ARBA00009477"/>
    </source>
</evidence>
<protein>
    <submittedName>
        <fullName evidence="9">Efflux RND transporter periplasmic adaptor subunit</fullName>
    </submittedName>
</protein>
<dbReference type="Gene3D" id="1.10.287.470">
    <property type="entry name" value="Helix hairpin bin"/>
    <property type="match status" value="1"/>
</dbReference>
<keyword evidence="10" id="KW-1185">Reference proteome</keyword>
<dbReference type="Pfam" id="PF25944">
    <property type="entry name" value="Beta-barrel_RND"/>
    <property type="match status" value="1"/>
</dbReference>
<comment type="similarity">
    <text evidence="2">Belongs to the membrane fusion protein (MFP) (TC 8.A.1) family.</text>
</comment>
<dbReference type="Pfam" id="PF25917">
    <property type="entry name" value="BSH_RND"/>
    <property type="match status" value="1"/>
</dbReference>
<evidence type="ECO:0000256" key="3">
    <source>
        <dbReference type="SAM" id="MobiDB-lite"/>
    </source>
</evidence>
<evidence type="ECO:0000259" key="7">
    <source>
        <dbReference type="Pfam" id="PF25944"/>
    </source>
</evidence>
<dbReference type="InterPro" id="IPR058625">
    <property type="entry name" value="MdtA-like_BSH"/>
</dbReference>
<dbReference type="Proteomes" id="UP001595713">
    <property type="component" value="Unassembled WGS sequence"/>
</dbReference>
<comment type="caution">
    <text evidence="9">The sequence shown here is derived from an EMBL/GenBank/DDBJ whole genome shotgun (WGS) entry which is preliminary data.</text>
</comment>
<feature type="domain" description="Multidrug resistance protein MdtA-like barrel-sandwich hybrid" evidence="6">
    <location>
        <begin position="67"/>
        <end position="208"/>
    </location>
</feature>
<dbReference type="EMBL" id="JBHRXP010000003">
    <property type="protein sequence ID" value="MFC3580185.1"/>
    <property type="molecule type" value="Genomic_DNA"/>
</dbReference>
<dbReference type="RefSeq" id="WP_261295405.1">
    <property type="nucleotide sequence ID" value="NZ_JANQBK010000015.1"/>
</dbReference>